<keyword evidence="2" id="KW-0472">Membrane</keyword>
<dbReference type="Proteomes" id="UP001201701">
    <property type="component" value="Unassembled WGS sequence"/>
</dbReference>
<keyword evidence="2" id="KW-1133">Transmembrane helix</keyword>
<organism evidence="4 5">
    <name type="scientific">Mesorhizobium retamae</name>
    <dbReference type="NCBI Taxonomy" id="2912854"/>
    <lineage>
        <taxon>Bacteria</taxon>
        <taxon>Pseudomonadati</taxon>
        <taxon>Pseudomonadota</taxon>
        <taxon>Alphaproteobacteria</taxon>
        <taxon>Hyphomicrobiales</taxon>
        <taxon>Phyllobacteriaceae</taxon>
        <taxon>Mesorhizobium</taxon>
    </lineage>
</organism>
<dbReference type="EMBL" id="JAKREW010000017">
    <property type="protein sequence ID" value="MCG7506746.1"/>
    <property type="molecule type" value="Genomic_DNA"/>
</dbReference>
<proteinExistence type="predicted"/>
<dbReference type="Gene3D" id="2.30.30.40">
    <property type="entry name" value="SH3 Domains"/>
    <property type="match status" value="1"/>
</dbReference>
<gene>
    <name evidence="4" type="ORF">L4923_17100</name>
</gene>
<comment type="caution">
    <text evidence="4">The sequence shown here is derived from an EMBL/GenBank/DDBJ whole genome shotgun (WGS) entry which is preliminary data.</text>
</comment>
<evidence type="ECO:0000256" key="1">
    <source>
        <dbReference type="SAM" id="MobiDB-lite"/>
    </source>
</evidence>
<dbReference type="Pfam" id="PF08239">
    <property type="entry name" value="SH3_3"/>
    <property type="match status" value="1"/>
</dbReference>
<keyword evidence="5" id="KW-1185">Reference proteome</keyword>
<dbReference type="RefSeq" id="WP_239367212.1">
    <property type="nucleotide sequence ID" value="NZ_JAKREW010000017.1"/>
</dbReference>
<feature type="compositionally biased region" description="Low complexity" evidence="1">
    <location>
        <begin position="75"/>
        <end position="88"/>
    </location>
</feature>
<reference evidence="4 5" key="1">
    <citation type="submission" date="2022-02" db="EMBL/GenBank/DDBJ databases">
        <title>Draft genome sequence of Mezorhizobium retamae strain IRAMC:0171 isolated from Retama raetam nodules.</title>
        <authorList>
            <person name="Bengaied R."/>
            <person name="Sbissi I."/>
            <person name="Huber K."/>
            <person name="Ghodbane F."/>
            <person name="Nouioui I."/>
            <person name="Tarhouni M."/>
            <person name="Gtari M."/>
        </authorList>
    </citation>
    <scope>NUCLEOTIDE SEQUENCE [LARGE SCALE GENOMIC DNA]</scope>
    <source>
        <strain evidence="4 5">IRAMC:0171</strain>
    </source>
</reference>
<feature type="domain" description="SH3b" evidence="3">
    <location>
        <begin position="229"/>
        <end position="278"/>
    </location>
</feature>
<feature type="compositionally biased region" description="Low complexity" evidence="1">
    <location>
        <begin position="95"/>
        <end position="105"/>
    </location>
</feature>
<evidence type="ECO:0000313" key="5">
    <source>
        <dbReference type="Proteomes" id="UP001201701"/>
    </source>
</evidence>
<feature type="compositionally biased region" description="Low complexity" evidence="1">
    <location>
        <begin position="178"/>
        <end position="219"/>
    </location>
</feature>
<feature type="transmembrane region" description="Helical" evidence="2">
    <location>
        <begin position="37"/>
        <end position="59"/>
    </location>
</feature>
<evidence type="ECO:0000256" key="2">
    <source>
        <dbReference type="SAM" id="Phobius"/>
    </source>
</evidence>
<accession>A0ABS9QH50</accession>
<evidence type="ECO:0000259" key="3">
    <source>
        <dbReference type="Pfam" id="PF08239"/>
    </source>
</evidence>
<evidence type="ECO:0000313" key="4">
    <source>
        <dbReference type="EMBL" id="MCG7506746.1"/>
    </source>
</evidence>
<sequence>MKRPLGFGASKPHRISMQFGYNTKPSFWQKVGAHSHLVIAAVGTIALLSVAGTALWLALPSGERQAFAKHPVASEAAASEQSAEPAQVTEKKPAPDAAATVVAAKGPQVKPAATQTAASDELSKTDPRWTNPDGTPKPQTAAAIQEAAKAVVVARPGGTEDDQTTEQAYAEPENGSSPADAAIVDPPVPQAKPAQAKPEATAGIPAAEEPEQDAAPAKANGNGTILRSVTMRSGPKKGAGVITTVPAKASVDVLSCGKHRWCEIVYQNKRGWIYQGFLNRG</sequence>
<feature type="region of interest" description="Disordered" evidence="1">
    <location>
        <begin position="75"/>
        <end position="144"/>
    </location>
</feature>
<keyword evidence="2" id="KW-0812">Transmembrane</keyword>
<protein>
    <submittedName>
        <fullName evidence="4">SH3 domain-containing protein</fullName>
    </submittedName>
</protein>
<dbReference type="InterPro" id="IPR003646">
    <property type="entry name" value="SH3-like_bac-type"/>
</dbReference>
<feature type="region of interest" description="Disordered" evidence="1">
    <location>
        <begin position="156"/>
        <end position="221"/>
    </location>
</feature>
<name>A0ABS9QH50_9HYPH</name>